<evidence type="ECO:0000256" key="5">
    <source>
        <dbReference type="ARBA" id="ARBA00023136"/>
    </source>
</evidence>
<evidence type="ECO:0000256" key="2">
    <source>
        <dbReference type="ARBA" id="ARBA00022692"/>
    </source>
</evidence>
<dbReference type="CDD" id="cd07302">
    <property type="entry name" value="CHD"/>
    <property type="match status" value="1"/>
</dbReference>
<keyword evidence="2 9" id="KW-0812">Transmembrane</keyword>
<comment type="subcellular location">
    <subcellularLocation>
        <location evidence="1">Membrane</location>
    </subcellularLocation>
</comment>
<evidence type="ECO:0000256" key="7">
    <source>
        <dbReference type="RuleBase" id="RU000405"/>
    </source>
</evidence>
<proteinExistence type="inferred from homology"/>
<dbReference type="PROSITE" id="PS00452">
    <property type="entry name" value="GUANYLATE_CYCLASE_1"/>
    <property type="match status" value="1"/>
</dbReference>
<dbReference type="InterPro" id="IPR018297">
    <property type="entry name" value="A/G_cyclase_CS"/>
</dbReference>
<feature type="domain" description="Guanylate cyclase" evidence="11">
    <location>
        <begin position="307"/>
        <end position="439"/>
    </location>
</feature>
<evidence type="ECO:0000256" key="6">
    <source>
        <dbReference type="ARBA" id="ARBA00023239"/>
    </source>
</evidence>
<evidence type="ECO:0000313" key="12">
    <source>
        <dbReference type="EMBL" id="MDI9863230.1"/>
    </source>
</evidence>
<dbReference type="Pfam" id="PF00211">
    <property type="entry name" value="Guanylate_cyc"/>
    <property type="match status" value="1"/>
</dbReference>
<dbReference type="InterPro" id="IPR050401">
    <property type="entry name" value="Cyclic_nucleotide_synthase"/>
</dbReference>
<evidence type="ECO:0000313" key="13">
    <source>
        <dbReference type="Proteomes" id="UP001236569"/>
    </source>
</evidence>
<evidence type="ECO:0000256" key="1">
    <source>
        <dbReference type="ARBA" id="ARBA00004370"/>
    </source>
</evidence>
<dbReference type="EMBL" id="JASHID010000002">
    <property type="protein sequence ID" value="MDI9863230.1"/>
    <property type="molecule type" value="Genomic_DNA"/>
</dbReference>
<keyword evidence="8" id="KW-0175">Coiled coil</keyword>
<comment type="similarity">
    <text evidence="7">Belongs to the adenylyl cyclase class-4/guanylyl cyclase family.</text>
</comment>
<evidence type="ECO:0000259" key="11">
    <source>
        <dbReference type="PROSITE" id="PS50125"/>
    </source>
</evidence>
<gene>
    <name evidence="12" type="ORF">QM480_02770</name>
</gene>
<feature type="chain" id="PRO_5046823145" evidence="10">
    <location>
        <begin position="24"/>
        <end position="491"/>
    </location>
</feature>
<evidence type="ECO:0000256" key="10">
    <source>
        <dbReference type="SAM" id="SignalP"/>
    </source>
</evidence>
<dbReference type="SMART" id="SM00044">
    <property type="entry name" value="CYCc"/>
    <property type="match status" value="1"/>
</dbReference>
<organism evidence="12 13">
    <name type="scientific">Flectobacillus longus</name>
    <dbReference type="NCBI Taxonomy" id="2984207"/>
    <lineage>
        <taxon>Bacteria</taxon>
        <taxon>Pseudomonadati</taxon>
        <taxon>Bacteroidota</taxon>
        <taxon>Cytophagia</taxon>
        <taxon>Cytophagales</taxon>
        <taxon>Flectobacillaceae</taxon>
        <taxon>Flectobacillus</taxon>
    </lineage>
</organism>
<dbReference type="Proteomes" id="UP001236569">
    <property type="component" value="Unassembled WGS sequence"/>
</dbReference>
<keyword evidence="5 9" id="KW-0472">Membrane</keyword>
<protein>
    <submittedName>
        <fullName evidence="12">Adenylate/guanylate cyclase domain-containing protein</fullName>
    </submittedName>
</protein>
<keyword evidence="13" id="KW-1185">Reference proteome</keyword>
<dbReference type="PANTHER" id="PTHR11920:SF335">
    <property type="entry name" value="GUANYLATE CYCLASE"/>
    <property type="match status" value="1"/>
</dbReference>
<accession>A0ABT6YI79</accession>
<feature type="transmembrane region" description="Helical" evidence="9">
    <location>
        <begin position="233"/>
        <end position="253"/>
    </location>
</feature>
<feature type="signal peptide" evidence="10">
    <location>
        <begin position="1"/>
        <end position="23"/>
    </location>
</feature>
<dbReference type="PANTHER" id="PTHR11920">
    <property type="entry name" value="GUANYLYL CYCLASE"/>
    <property type="match status" value="1"/>
</dbReference>
<comment type="caution">
    <text evidence="12">The sequence shown here is derived from an EMBL/GenBank/DDBJ whole genome shotgun (WGS) entry which is preliminary data.</text>
</comment>
<feature type="coiled-coil region" evidence="8">
    <location>
        <begin position="101"/>
        <end position="216"/>
    </location>
</feature>
<keyword evidence="10" id="KW-0732">Signal</keyword>
<dbReference type="Gene3D" id="3.30.70.1230">
    <property type="entry name" value="Nucleotide cyclase"/>
    <property type="match status" value="1"/>
</dbReference>
<dbReference type="RefSeq" id="WP_283368543.1">
    <property type="nucleotide sequence ID" value="NZ_JASHID010000002.1"/>
</dbReference>
<dbReference type="SUPFAM" id="SSF55073">
    <property type="entry name" value="Nucleotide cyclase"/>
    <property type="match status" value="1"/>
</dbReference>
<evidence type="ECO:0000256" key="9">
    <source>
        <dbReference type="SAM" id="Phobius"/>
    </source>
</evidence>
<dbReference type="InterPro" id="IPR011990">
    <property type="entry name" value="TPR-like_helical_dom_sf"/>
</dbReference>
<dbReference type="InterPro" id="IPR001054">
    <property type="entry name" value="A/G_cyclase"/>
</dbReference>
<sequence length="491" mass="56183">MKTKTLICCYAIIFSLSIQFSIAQNRTIELWKNRLQTETREIPKTDILLNLSKEYELENNLNESLIYATQALSLGEKANYKKGMAFAYLQLSLVNGKLGNKSTARKQRNKANDLLEEINQHIGNDIVQLQKQQLLAEEELKKDQEELALQKEEAEKKRLELEQKNAEVEQSKGEIALSLQTINELSGDISEKESMLLKKQRQLDKQADKIKILRQEKAIQDLALEKQKVVQKLMLAIVAGILLLVLFLLILYFNKKRSNQKLAEKNEIIELEMQRSDELLLNILPSELVDELKEKGTATTQYYELATVMFTDFKGFTQISEQLSPQELIEEIDYCFRGFDLILEKYPSIEKIKTIGDAYLCAGGIPIPNTQHPIEVIRAACDILAFMKKREMQRQNQGKPYFEIRIGIHSGPLVAGVVGVKKFAYDIWGDTVNTASRMESKSEVGKINISGNTYQLVQNHFACHYRGKIQAKHKGEIDMYFIEKPLSNNAE</sequence>
<keyword evidence="3" id="KW-0547">Nucleotide-binding</keyword>
<dbReference type="Gene3D" id="1.25.40.10">
    <property type="entry name" value="Tetratricopeptide repeat domain"/>
    <property type="match status" value="1"/>
</dbReference>
<keyword evidence="6 7" id="KW-0456">Lyase</keyword>
<evidence type="ECO:0000256" key="8">
    <source>
        <dbReference type="SAM" id="Coils"/>
    </source>
</evidence>
<dbReference type="InterPro" id="IPR029787">
    <property type="entry name" value="Nucleotide_cyclase"/>
</dbReference>
<evidence type="ECO:0000256" key="3">
    <source>
        <dbReference type="ARBA" id="ARBA00022741"/>
    </source>
</evidence>
<evidence type="ECO:0000256" key="4">
    <source>
        <dbReference type="ARBA" id="ARBA00022989"/>
    </source>
</evidence>
<reference evidence="12 13" key="1">
    <citation type="submission" date="2023-05" db="EMBL/GenBank/DDBJ databases">
        <title>Novel species of genus Flectobacillus isolated from stream in China.</title>
        <authorList>
            <person name="Lu H."/>
        </authorList>
    </citation>
    <scope>NUCLEOTIDE SEQUENCE [LARGE SCALE GENOMIC DNA]</scope>
    <source>
        <strain evidence="12 13">DC10W</strain>
    </source>
</reference>
<name>A0ABT6YI79_9BACT</name>
<keyword evidence="4 9" id="KW-1133">Transmembrane helix</keyword>
<dbReference type="PROSITE" id="PS50125">
    <property type="entry name" value="GUANYLATE_CYCLASE_2"/>
    <property type="match status" value="1"/>
</dbReference>